<feature type="domain" description="DUF1214" evidence="2">
    <location>
        <begin position="349"/>
        <end position="456"/>
    </location>
</feature>
<comment type="caution">
    <text evidence="4">The sequence shown here is derived from an EMBL/GenBank/DDBJ whole genome shotgun (WGS) entry which is preliminary data.</text>
</comment>
<feature type="chain" id="PRO_5046176815" description="DUF1254 domain-containing protein" evidence="1">
    <location>
        <begin position="23"/>
        <end position="472"/>
    </location>
</feature>
<evidence type="ECO:0000313" key="5">
    <source>
        <dbReference type="Proteomes" id="UP000701702"/>
    </source>
</evidence>
<gene>
    <name evidence="4" type="ORF">LMG23994_03412</name>
</gene>
<protein>
    <recommendedName>
        <fullName evidence="6">DUF1254 domain-containing protein</fullName>
    </recommendedName>
</protein>
<name>A0ABN3HCQ1_9BURK</name>
<accession>A0ABN3HCQ1</accession>
<evidence type="ECO:0008006" key="6">
    <source>
        <dbReference type="Google" id="ProtNLM"/>
    </source>
</evidence>
<evidence type="ECO:0000259" key="3">
    <source>
        <dbReference type="Pfam" id="PF06863"/>
    </source>
</evidence>
<evidence type="ECO:0000259" key="2">
    <source>
        <dbReference type="Pfam" id="PF06742"/>
    </source>
</evidence>
<dbReference type="InterPro" id="IPR037050">
    <property type="entry name" value="DUF1254_sf"/>
</dbReference>
<dbReference type="PROSITE" id="PS51257">
    <property type="entry name" value="PROKAR_LIPOPROTEIN"/>
    <property type="match status" value="1"/>
</dbReference>
<sequence>MNPSIRQLAGIAALAVLLSACATTPEPVTAPVSAVQPPSNQAMKALSAEVFTYAYPLVLMDVTRELMSLRTPPNTFSHKRTFPDATFTDVVTPNADTLYSSAWLDLSKEPVVLSVPDTRGRYYLMPLMDAWTNVFASPGKRTTGTQRGNFVITGPGWEGPLPKGMKQIKSPTAMVWLIGRTQANGKKDFPVVHRLQDQYRLTPLSAWQMGVRAAPEKPAPRSPTLDPQSPPVEQVAAMDAQAFFSRFASLLPANPPAEADAAMVEKMHRMGLEPGVPFKTTVMEPATARAVQEGATAALQAIAATARKGNADAGNGWVMHRDLGNYGTNYGRRAVTAMVGLGANLPEDAIYASTRTDASGKPLQGSTSYVLHFAKDQLPPARAFWSLSLYNQRQAFVDNPIGRYAIGSRDRLRYNRDGSLDIYIQHARPERGKMANWLPAPPDGLNMTLRAYWPEQALLDGSWMPPPVERVN</sequence>
<dbReference type="InterPro" id="IPR010621">
    <property type="entry name" value="DUF1214"/>
</dbReference>
<dbReference type="RefSeq" id="WP_224003745.1">
    <property type="nucleotide sequence ID" value="NZ_CAJZAF010000018.1"/>
</dbReference>
<dbReference type="SUPFAM" id="SSF160935">
    <property type="entry name" value="VPA0735-like"/>
    <property type="match status" value="1"/>
</dbReference>
<dbReference type="InterPro" id="IPR037049">
    <property type="entry name" value="DUF1214_C_sf"/>
</dbReference>
<evidence type="ECO:0000313" key="4">
    <source>
        <dbReference type="EMBL" id="CAG9176438.1"/>
    </source>
</evidence>
<dbReference type="PANTHER" id="PTHR36509">
    <property type="entry name" value="BLL3101 PROTEIN"/>
    <property type="match status" value="1"/>
</dbReference>
<evidence type="ECO:0000256" key="1">
    <source>
        <dbReference type="SAM" id="SignalP"/>
    </source>
</evidence>
<reference evidence="4 5" key="1">
    <citation type="submission" date="2021-08" db="EMBL/GenBank/DDBJ databases">
        <authorList>
            <person name="Peeters C."/>
        </authorList>
    </citation>
    <scope>NUCLEOTIDE SEQUENCE [LARGE SCALE GENOMIC DNA]</scope>
    <source>
        <strain evidence="4 5">LMG 23994</strain>
    </source>
</reference>
<keyword evidence="5" id="KW-1185">Reference proteome</keyword>
<dbReference type="Pfam" id="PF06742">
    <property type="entry name" value="DUF1214"/>
    <property type="match status" value="1"/>
</dbReference>
<dbReference type="EMBL" id="CAJZAF010000018">
    <property type="protein sequence ID" value="CAG9176438.1"/>
    <property type="molecule type" value="Genomic_DNA"/>
</dbReference>
<dbReference type="Gene3D" id="2.60.40.1610">
    <property type="entry name" value="Domain of unknown function DUF1254"/>
    <property type="match status" value="1"/>
</dbReference>
<dbReference type="Pfam" id="PF06863">
    <property type="entry name" value="DUF1254"/>
    <property type="match status" value="1"/>
</dbReference>
<feature type="domain" description="DUF1254" evidence="3">
    <location>
        <begin position="73"/>
        <end position="203"/>
    </location>
</feature>
<feature type="signal peptide" evidence="1">
    <location>
        <begin position="1"/>
        <end position="22"/>
    </location>
</feature>
<dbReference type="PANTHER" id="PTHR36509:SF2">
    <property type="entry name" value="BLL3101 PROTEIN"/>
    <property type="match status" value="1"/>
</dbReference>
<proteinExistence type="predicted"/>
<organism evidence="4 5">
    <name type="scientific">Cupriavidus pinatubonensis</name>
    <dbReference type="NCBI Taxonomy" id="248026"/>
    <lineage>
        <taxon>Bacteria</taxon>
        <taxon>Pseudomonadati</taxon>
        <taxon>Pseudomonadota</taxon>
        <taxon>Betaproteobacteria</taxon>
        <taxon>Burkholderiales</taxon>
        <taxon>Burkholderiaceae</taxon>
        <taxon>Cupriavidus</taxon>
    </lineage>
</organism>
<dbReference type="InterPro" id="IPR010679">
    <property type="entry name" value="DUF1254"/>
</dbReference>
<keyword evidence="1" id="KW-0732">Signal</keyword>
<dbReference type="Gene3D" id="2.60.120.600">
    <property type="entry name" value="Domain of unknown function DUF1214, C-terminal domain"/>
    <property type="match status" value="1"/>
</dbReference>
<dbReference type="Proteomes" id="UP000701702">
    <property type="component" value="Unassembled WGS sequence"/>
</dbReference>